<keyword evidence="3" id="KW-1185">Reference proteome</keyword>
<name>A0A9N9FPM5_9GLOM</name>
<feature type="coiled-coil region" evidence="1">
    <location>
        <begin position="9"/>
        <end position="78"/>
    </location>
</feature>
<proteinExistence type="predicted"/>
<comment type="caution">
    <text evidence="2">The sequence shown here is derived from an EMBL/GenBank/DDBJ whole genome shotgun (WGS) entry which is preliminary data.</text>
</comment>
<dbReference type="Proteomes" id="UP000789739">
    <property type="component" value="Unassembled WGS sequence"/>
</dbReference>
<accession>A0A9N9FPM5</accession>
<gene>
    <name evidence="2" type="ORF">PBRASI_LOCUS5097</name>
</gene>
<reference evidence="2" key="1">
    <citation type="submission" date="2021-06" db="EMBL/GenBank/DDBJ databases">
        <authorList>
            <person name="Kallberg Y."/>
            <person name="Tangrot J."/>
            <person name="Rosling A."/>
        </authorList>
    </citation>
    <scope>NUCLEOTIDE SEQUENCE</scope>
    <source>
        <strain evidence="2">BR232B</strain>
    </source>
</reference>
<protein>
    <submittedName>
        <fullName evidence="2">383_t:CDS:1</fullName>
    </submittedName>
</protein>
<evidence type="ECO:0000313" key="2">
    <source>
        <dbReference type="EMBL" id="CAG8551176.1"/>
    </source>
</evidence>
<evidence type="ECO:0000313" key="3">
    <source>
        <dbReference type="Proteomes" id="UP000789739"/>
    </source>
</evidence>
<keyword evidence="1" id="KW-0175">Coiled coil</keyword>
<organism evidence="2 3">
    <name type="scientific">Paraglomus brasilianum</name>
    <dbReference type="NCBI Taxonomy" id="144538"/>
    <lineage>
        <taxon>Eukaryota</taxon>
        <taxon>Fungi</taxon>
        <taxon>Fungi incertae sedis</taxon>
        <taxon>Mucoromycota</taxon>
        <taxon>Glomeromycotina</taxon>
        <taxon>Glomeromycetes</taxon>
        <taxon>Paraglomerales</taxon>
        <taxon>Paraglomeraceae</taxon>
        <taxon>Paraglomus</taxon>
    </lineage>
</organism>
<dbReference type="AlphaFoldDB" id="A0A9N9FPM5"/>
<evidence type="ECO:0000256" key="1">
    <source>
        <dbReference type="SAM" id="Coils"/>
    </source>
</evidence>
<sequence>MSINKLGKQEHLESELMEIKKQKEELEVKLTESETDIQELQNKDFQKSQDLENQQEAIKQLQSKITLLESQKNSYQEKFNNSLQFIKEVRKSLAQGKSGAKWAARGVGTVKDYFAGGGDGLGDFALNVDNQIKDGLNKCKEDIEAQGKALRGEMQGIKSELEGALKQQGEKFDEEIRKQDAKIAALSGEQKRQAEETKRALQKQKQQLEQAINEVEEKLMQAHNKLEKELDEFKNQVNERFEECEKKILENKRRIEEERIKREEEIREVKDKIKFTNTNLENLRKEKEELADEQLRFKNQIDQKTVQTQQSFEDLEAEYQCKTKILEAQIEDNQETIEEFNEQLNNFQREQAFQREQQEEL</sequence>
<feature type="coiled-coil region" evidence="1">
    <location>
        <begin position="187"/>
        <end position="357"/>
    </location>
</feature>
<dbReference type="EMBL" id="CAJVPI010000571">
    <property type="protein sequence ID" value="CAG8551176.1"/>
    <property type="molecule type" value="Genomic_DNA"/>
</dbReference>